<dbReference type="AlphaFoldDB" id="A0AA39KF20"/>
<dbReference type="GeneID" id="85356340"/>
<protein>
    <recommendedName>
        <fullName evidence="4">Secreted protein</fullName>
    </recommendedName>
</protein>
<sequence>MVPSLSLFVLILYLLRLQSSVLLEFTTFACLPRSLTAHRDVLLTPCVSYSRIRSNKCIVRFGYLHILLASFLDQGHQNELILGKNQCPLEIRELLLDSPPLWC</sequence>
<feature type="chain" id="PRO_5041392628" description="Secreted protein" evidence="1">
    <location>
        <begin position="24"/>
        <end position="103"/>
    </location>
</feature>
<proteinExistence type="predicted"/>
<evidence type="ECO:0008006" key="4">
    <source>
        <dbReference type="Google" id="ProtNLM"/>
    </source>
</evidence>
<gene>
    <name evidence="2" type="ORF">EV420DRAFT_1534269</name>
</gene>
<keyword evidence="3" id="KW-1185">Reference proteome</keyword>
<dbReference type="EMBL" id="JAUEPS010000013">
    <property type="protein sequence ID" value="KAK0459982.1"/>
    <property type="molecule type" value="Genomic_DNA"/>
</dbReference>
<evidence type="ECO:0000256" key="1">
    <source>
        <dbReference type="SAM" id="SignalP"/>
    </source>
</evidence>
<evidence type="ECO:0000313" key="2">
    <source>
        <dbReference type="EMBL" id="KAK0459982.1"/>
    </source>
</evidence>
<keyword evidence="1" id="KW-0732">Signal</keyword>
<feature type="signal peptide" evidence="1">
    <location>
        <begin position="1"/>
        <end position="23"/>
    </location>
</feature>
<comment type="caution">
    <text evidence="2">The sequence shown here is derived from an EMBL/GenBank/DDBJ whole genome shotgun (WGS) entry which is preliminary data.</text>
</comment>
<evidence type="ECO:0000313" key="3">
    <source>
        <dbReference type="Proteomes" id="UP001175211"/>
    </source>
</evidence>
<accession>A0AA39KF20</accession>
<organism evidence="2 3">
    <name type="scientific">Armillaria tabescens</name>
    <name type="common">Ringless honey mushroom</name>
    <name type="synonym">Agaricus tabescens</name>
    <dbReference type="NCBI Taxonomy" id="1929756"/>
    <lineage>
        <taxon>Eukaryota</taxon>
        <taxon>Fungi</taxon>
        <taxon>Dikarya</taxon>
        <taxon>Basidiomycota</taxon>
        <taxon>Agaricomycotina</taxon>
        <taxon>Agaricomycetes</taxon>
        <taxon>Agaricomycetidae</taxon>
        <taxon>Agaricales</taxon>
        <taxon>Marasmiineae</taxon>
        <taxon>Physalacriaceae</taxon>
        <taxon>Desarmillaria</taxon>
    </lineage>
</organism>
<reference evidence="2" key="1">
    <citation type="submission" date="2023-06" db="EMBL/GenBank/DDBJ databases">
        <authorList>
            <consortium name="Lawrence Berkeley National Laboratory"/>
            <person name="Ahrendt S."/>
            <person name="Sahu N."/>
            <person name="Indic B."/>
            <person name="Wong-Bajracharya J."/>
            <person name="Merenyi Z."/>
            <person name="Ke H.-M."/>
            <person name="Monk M."/>
            <person name="Kocsube S."/>
            <person name="Drula E."/>
            <person name="Lipzen A."/>
            <person name="Balint B."/>
            <person name="Henrissat B."/>
            <person name="Andreopoulos B."/>
            <person name="Martin F.M."/>
            <person name="Harder C.B."/>
            <person name="Rigling D."/>
            <person name="Ford K.L."/>
            <person name="Foster G.D."/>
            <person name="Pangilinan J."/>
            <person name="Papanicolaou A."/>
            <person name="Barry K."/>
            <person name="LaButti K."/>
            <person name="Viragh M."/>
            <person name="Koriabine M."/>
            <person name="Yan M."/>
            <person name="Riley R."/>
            <person name="Champramary S."/>
            <person name="Plett K.L."/>
            <person name="Tsai I.J."/>
            <person name="Slot J."/>
            <person name="Sipos G."/>
            <person name="Plett J."/>
            <person name="Nagy L.G."/>
            <person name="Grigoriev I.V."/>
        </authorList>
    </citation>
    <scope>NUCLEOTIDE SEQUENCE</scope>
    <source>
        <strain evidence="2">CCBAS 213</strain>
    </source>
</reference>
<name>A0AA39KF20_ARMTA</name>
<dbReference type="RefSeq" id="XP_060332108.1">
    <property type="nucleotide sequence ID" value="XM_060472792.1"/>
</dbReference>
<dbReference type="Proteomes" id="UP001175211">
    <property type="component" value="Unassembled WGS sequence"/>
</dbReference>